<dbReference type="EMBL" id="ABVL01000001">
    <property type="protein sequence ID" value="EDY22418.1"/>
    <property type="molecule type" value="Genomic_DNA"/>
</dbReference>
<evidence type="ECO:0000256" key="3">
    <source>
        <dbReference type="ARBA" id="ARBA00022777"/>
    </source>
</evidence>
<dbReference type="SUPFAM" id="SSF110738">
    <property type="entry name" value="Glycerate kinase I"/>
    <property type="match status" value="1"/>
</dbReference>
<dbReference type="GO" id="GO:0008887">
    <property type="term" value="F:glycerate kinase activity"/>
    <property type="evidence" value="ECO:0007669"/>
    <property type="project" value="UniProtKB-UniRule"/>
</dbReference>
<reference evidence="5 6" key="1">
    <citation type="journal article" date="2011" name="J. Bacteriol.">
        <title>Genome sequence of Chthoniobacter flavus Ellin428, an aerobic heterotrophic soil bacterium.</title>
        <authorList>
            <person name="Kant R."/>
            <person name="van Passel M.W."/>
            <person name="Palva A."/>
            <person name="Lucas S."/>
            <person name="Lapidus A."/>
            <person name="Glavina Del Rio T."/>
            <person name="Dalin E."/>
            <person name="Tice H."/>
            <person name="Bruce D."/>
            <person name="Goodwin L."/>
            <person name="Pitluck S."/>
            <person name="Larimer F.W."/>
            <person name="Land M.L."/>
            <person name="Hauser L."/>
            <person name="Sangwan P."/>
            <person name="de Vos W.M."/>
            <person name="Janssen P.H."/>
            <person name="Smidt H."/>
        </authorList>
    </citation>
    <scope>NUCLEOTIDE SEQUENCE [LARGE SCALE GENOMIC DNA]</scope>
    <source>
        <strain evidence="5 6">Ellin428</strain>
    </source>
</reference>
<evidence type="ECO:0000313" key="5">
    <source>
        <dbReference type="EMBL" id="EDY22418.1"/>
    </source>
</evidence>
<accession>B4CV30</accession>
<dbReference type="EC" id="2.7.1.31" evidence="5"/>
<evidence type="ECO:0000256" key="2">
    <source>
        <dbReference type="ARBA" id="ARBA00022679"/>
    </source>
</evidence>
<dbReference type="Pfam" id="PF02595">
    <property type="entry name" value="Gly_kinase"/>
    <property type="match status" value="1"/>
</dbReference>
<dbReference type="InterPro" id="IPR018197">
    <property type="entry name" value="Glycerate_kinase_RE-like"/>
</dbReference>
<dbReference type="InParanoid" id="B4CV30"/>
<gene>
    <name evidence="5" type="ORF">CfE428DRAFT_0543</name>
</gene>
<dbReference type="Proteomes" id="UP000005824">
    <property type="component" value="Unassembled WGS sequence"/>
</dbReference>
<sequence precursor="true">MRSCEFPNFFWQWISRKMGTRGSASLRVPPGAESSQLIFWLWQLVNLHGCTDTPRPIFVKILVAPDKFKGSLSAVAVAEAISAGFRRVWPEVEITHAPIADGGEGFADALRDALGGEWVTTRALDPIGREVDARYAWVESEKLAIIDMSETSGLWRLKPEELAPLQANTFGTGQLIRHATERGARKILVGLGGSATTDGGIGMAEALGYNFLTSDGEDLEPIPGNLLALIRVEAHNAIDLPEIIAACDVQNPLLGPRGTAHVFSPQKGAKEMDIVALEEGLLNLADVVANDLECDFRDTPGAGAAGGIAFGLLSFCRAKICSGFDLVADTLHLEDRIAACDLVVTGEGRIDGQTLEGKGPAGVAALARKHQKPVLAFAGSIADSPAVGSLFDALCAIIDEPVSLDAAMQRGAEFLERSAARAARTLRLGQRL</sequence>
<keyword evidence="6" id="KW-1185">Reference proteome</keyword>
<dbReference type="PANTHER" id="PTHR21599">
    <property type="entry name" value="GLYCERATE KINASE"/>
    <property type="match status" value="1"/>
</dbReference>
<dbReference type="Gene3D" id="3.40.50.10350">
    <property type="entry name" value="Glycerate kinase, domain 1"/>
    <property type="match status" value="1"/>
</dbReference>
<evidence type="ECO:0000256" key="1">
    <source>
        <dbReference type="ARBA" id="ARBA00006284"/>
    </source>
</evidence>
<evidence type="ECO:0000256" key="4">
    <source>
        <dbReference type="PIRNR" id="PIRNR006078"/>
    </source>
</evidence>
<dbReference type="STRING" id="497964.CfE428DRAFT_0543"/>
<dbReference type="GO" id="GO:0031388">
    <property type="term" value="P:organic acid phosphorylation"/>
    <property type="evidence" value="ECO:0007669"/>
    <property type="project" value="UniProtKB-UniRule"/>
</dbReference>
<comment type="similarity">
    <text evidence="1 4">Belongs to the glycerate kinase type-1 family.</text>
</comment>
<protein>
    <submittedName>
        <fullName evidence="5">Glycerate kinase</fullName>
        <ecNumber evidence="5">2.7.1.31</ecNumber>
    </submittedName>
</protein>
<dbReference type="PIRSF" id="PIRSF006078">
    <property type="entry name" value="GlxK"/>
    <property type="match status" value="1"/>
</dbReference>
<dbReference type="InterPro" id="IPR018193">
    <property type="entry name" value="Glyc_kinase_flavodox-like_fold"/>
</dbReference>
<organism evidence="5 6">
    <name type="scientific">Chthoniobacter flavus Ellin428</name>
    <dbReference type="NCBI Taxonomy" id="497964"/>
    <lineage>
        <taxon>Bacteria</taxon>
        <taxon>Pseudomonadati</taxon>
        <taxon>Verrucomicrobiota</taxon>
        <taxon>Spartobacteria</taxon>
        <taxon>Chthoniobacterales</taxon>
        <taxon>Chthoniobacteraceae</taxon>
        <taxon>Chthoniobacter</taxon>
    </lineage>
</organism>
<dbReference type="PANTHER" id="PTHR21599:SF0">
    <property type="entry name" value="GLYCERATE KINASE"/>
    <property type="match status" value="1"/>
</dbReference>
<dbReference type="eggNOG" id="COG1929">
    <property type="taxonomic scope" value="Bacteria"/>
</dbReference>
<name>B4CV30_9BACT</name>
<keyword evidence="2 4" id="KW-0808">Transferase</keyword>
<dbReference type="FunCoup" id="B4CV30">
    <property type="interactions" value="208"/>
</dbReference>
<dbReference type="InterPro" id="IPR036129">
    <property type="entry name" value="Glycerate_kinase_sf"/>
</dbReference>
<dbReference type="AlphaFoldDB" id="B4CV30"/>
<dbReference type="Gene3D" id="3.90.1510.10">
    <property type="entry name" value="Glycerate kinase, domain 2"/>
    <property type="match status" value="1"/>
</dbReference>
<evidence type="ECO:0000313" key="6">
    <source>
        <dbReference type="Proteomes" id="UP000005824"/>
    </source>
</evidence>
<comment type="caution">
    <text evidence="5">The sequence shown here is derived from an EMBL/GenBank/DDBJ whole genome shotgun (WGS) entry which is preliminary data.</text>
</comment>
<keyword evidence="3 4" id="KW-0418">Kinase</keyword>
<dbReference type="NCBIfam" id="TIGR00045">
    <property type="entry name" value="glycerate kinase"/>
    <property type="match status" value="1"/>
</dbReference>
<dbReference type="InterPro" id="IPR004381">
    <property type="entry name" value="Glycerate_kinase"/>
</dbReference>
<proteinExistence type="inferred from homology"/>